<comment type="caution">
    <text evidence="13">The sequence shown here is derived from an EMBL/GenBank/DDBJ whole genome shotgun (WGS) entry which is preliminary data.</text>
</comment>
<keyword evidence="14" id="KW-1185">Reference proteome</keyword>
<feature type="short sequence motif" description="'HIGH' region" evidence="10">
    <location>
        <begin position="11"/>
        <end position="21"/>
    </location>
</feature>
<evidence type="ECO:0000256" key="5">
    <source>
        <dbReference type="ARBA" id="ARBA00022598"/>
    </source>
</evidence>
<evidence type="ECO:0000259" key="12">
    <source>
        <dbReference type="Pfam" id="PF19269"/>
    </source>
</evidence>
<keyword evidence="9 10" id="KW-0030">Aminoacyl-tRNA synthetase</keyword>
<keyword evidence="8 10" id="KW-0648">Protein biosynthesis</keyword>
<evidence type="ECO:0000256" key="1">
    <source>
        <dbReference type="ARBA" id="ARBA00004496"/>
    </source>
</evidence>
<dbReference type="Pfam" id="PF19269">
    <property type="entry name" value="Anticodon_2"/>
    <property type="match status" value="1"/>
</dbReference>
<name>A0A2S9K7Y7_9BURK</name>
<sequence>MTQRVRTRFAPSPTGFIHLGNIRSALYPWAFARAKGGDFILRIEDTDQERSTQAAVDVIIEGMKWLGLDHDEGPFYQMQRMERYKEVLQQLIDAGRVYPCYMSMAELDALRERQMANKEKPRYDGTWRPEPGKVLPPIPEGVAPVLRFKNPKEGVVAWDDKVKGRIEIANAELDDLVIARPAAPGESVGVPTYNFCVVVDDLDMAITHVIRGDDHINNTPRQINIFQALGKEHPVYAHLPTVLNEQGEKMSKRNGAKAVTQYRDEGYLPEAMINYLARLGWSHGDDEIFSREQFLQWFDLDHLGRSAAQFDEAKLRWVNGQHMKTTPDAQLVPLVAEQLAKRGIAADARLEAICALFKDRCDTTVALADWAAAFYAEVAPQQADLDKHLTDAVKPALAAFAAKLIDAEWSKEAIAAAMKATLAEFGLKMPALAMPVRVLVMGTPQTPSVDAVLFLQGREKVLAALQKA</sequence>
<evidence type="ECO:0000256" key="4">
    <source>
        <dbReference type="ARBA" id="ARBA00022490"/>
    </source>
</evidence>
<comment type="subcellular location">
    <subcellularLocation>
        <location evidence="1 10">Cytoplasm</location>
    </subcellularLocation>
</comment>
<feature type="domain" description="Glutamyl/glutaminyl-tRNA synthetase class Ib catalytic" evidence="11">
    <location>
        <begin position="5"/>
        <end position="317"/>
    </location>
</feature>
<dbReference type="GO" id="GO:0000049">
    <property type="term" value="F:tRNA binding"/>
    <property type="evidence" value="ECO:0007669"/>
    <property type="project" value="InterPro"/>
</dbReference>
<dbReference type="InterPro" id="IPR020058">
    <property type="entry name" value="Glu/Gln-tRNA-synth_Ib_cat-dom"/>
</dbReference>
<comment type="subunit">
    <text evidence="3 10">Monomer.</text>
</comment>
<dbReference type="GO" id="GO:0005524">
    <property type="term" value="F:ATP binding"/>
    <property type="evidence" value="ECO:0007669"/>
    <property type="project" value="UniProtKB-UniRule"/>
</dbReference>
<evidence type="ECO:0000256" key="3">
    <source>
        <dbReference type="ARBA" id="ARBA00011245"/>
    </source>
</evidence>
<dbReference type="RefSeq" id="WP_105747413.1">
    <property type="nucleotide sequence ID" value="NZ_PVLQ01000012.1"/>
</dbReference>
<comment type="caution">
    <text evidence="10">Lacks conserved residue(s) required for the propagation of feature annotation.</text>
</comment>
<dbReference type="HAMAP" id="MF_00022">
    <property type="entry name" value="Glu_tRNA_synth_type1"/>
    <property type="match status" value="1"/>
</dbReference>
<evidence type="ECO:0000256" key="6">
    <source>
        <dbReference type="ARBA" id="ARBA00022741"/>
    </source>
</evidence>
<dbReference type="EMBL" id="PVLQ01000012">
    <property type="protein sequence ID" value="PRD66573.1"/>
    <property type="molecule type" value="Genomic_DNA"/>
</dbReference>
<dbReference type="PANTHER" id="PTHR43311:SF2">
    <property type="entry name" value="GLUTAMATE--TRNA LIGASE, MITOCHONDRIAL-RELATED"/>
    <property type="match status" value="1"/>
</dbReference>
<dbReference type="GO" id="GO:0005829">
    <property type="term" value="C:cytosol"/>
    <property type="evidence" value="ECO:0007669"/>
    <property type="project" value="TreeGrafter"/>
</dbReference>
<dbReference type="InterPro" id="IPR008925">
    <property type="entry name" value="aa_tRNA-synth_I_cd-bd_sf"/>
</dbReference>
<evidence type="ECO:0000256" key="9">
    <source>
        <dbReference type="ARBA" id="ARBA00023146"/>
    </source>
</evidence>
<protein>
    <recommendedName>
        <fullName evidence="10">Glutamate--tRNA ligase</fullName>
        <ecNumber evidence="10">6.1.1.17</ecNumber>
    </recommendedName>
    <alternativeName>
        <fullName evidence="10">Glutamyl-tRNA synthetase</fullName>
        <shortName evidence="10">GluRS</shortName>
    </alternativeName>
</protein>
<dbReference type="InterPro" id="IPR020751">
    <property type="entry name" value="aa-tRNA-synth_I_codon-bd_sub2"/>
</dbReference>
<evidence type="ECO:0000313" key="13">
    <source>
        <dbReference type="EMBL" id="PRD66573.1"/>
    </source>
</evidence>
<organism evidence="13 14">
    <name type="scientific">Malikia granosa</name>
    <dbReference type="NCBI Taxonomy" id="263067"/>
    <lineage>
        <taxon>Bacteria</taxon>
        <taxon>Pseudomonadati</taxon>
        <taxon>Pseudomonadota</taxon>
        <taxon>Betaproteobacteria</taxon>
        <taxon>Burkholderiales</taxon>
        <taxon>Comamonadaceae</taxon>
        <taxon>Malikia</taxon>
    </lineage>
</organism>
<keyword evidence="5 10" id="KW-0436">Ligase</keyword>
<dbReference type="InterPro" id="IPR045462">
    <property type="entry name" value="aa-tRNA-synth_I_cd-bd"/>
</dbReference>
<evidence type="ECO:0000256" key="2">
    <source>
        <dbReference type="ARBA" id="ARBA00007894"/>
    </source>
</evidence>
<dbReference type="PANTHER" id="PTHR43311">
    <property type="entry name" value="GLUTAMATE--TRNA LIGASE"/>
    <property type="match status" value="1"/>
</dbReference>
<reference evidence="13 14" key="1">
    <citation type="submission" date="2018-03" db="EMBL/GenBank/DDBJ databases">
        <title>Comparative genomics illustrates the genes involved in a hyperalkaliphilic mechanisms of Serpentinomonas isolated from highly-alkaline calcium-rich serpentinized springs.</title>
        <authorList>
            <person name="Suzuki S."/>
            <person name="Ishii S."/>
            <person name="Walworth N."/>
            <person name="Bird L."/>
            <person name="Kuenen J.G."/>
            <person name="Nealson K.H."/>
        </authorList>
    </citation>
    <scope>NUCLEOTIDE SEQUENCE [LARGE SCALE GENOMIC DNA]</scope>
    <source>
        <strain evidence="13 14">P1</strain>
    </source>
</reference>
<dbReference type="AlphaFoldDB" id="A0A2S9K7Y7"/>
<feature type="short sequence motif" description="'KMSKS' region" evidence="10">
    <location>
        <begin position="249"/>
        <end position="253"/>
    </location>
</feature>
<dbReference type="EC" id="6.1.1.17" evidence="10"/>
<evidence type="ECO:0000256" key="10">
    <source>
        <dbReference type="HAMAP-Rule" id="MF_00022"/>
    </source>
</evidence>
<accession>A0A2S9K7Y7</accession>
<comment type="similarity">
    <text evidence="2 10">Belongs to the class-I aminoacyl-tRNA synthetase family. Glutamate--tRNA ligase type 1 subfamily.</text>
</comment>
<proteinExistence type="inferred from homology"/>
<dbReference type="InterPro" id="IPR033910">
    <property type="entry name" value="GluRS_core"/>
</dbReference>
<evidence type="ECO:0000256" key="8">
    <source>
        <dbReference type="ARBA" id="ARBA00022917"/>
    </source>
</evidence>
<dbReference type="SUPFAM" id="SSF48163">
    <property type="entry name" value="An anticodon-binding domain of class I aminoacyl-tRNA synthetases"/>
    <property type="match status" value="1"/>
</dbReference>
<dbReference type="SUPFAM" id="SSF52374">
    <property type="entry name" value="Nucleotidylyl transferase"/>
    <property type="match status" value="1"/>
</dbReference>
<dbReference type="InterPro" id="IPR000924">
    <property type="entry name" value="Glu/Gln-tRNA-synth"/>
</dbReference>
<dbReference type="InterPro" id="IPR049940">
    <property type="entry name" value="GluQ/Sye"/>
</dbReference>
<comment type="catalytic activity">
    <reaction evidence="10">
        <text>tRNA(Glu) + L-glutamate + ATP = L-glutamyl-tRNA(Glu) + AMP + diphosphate</text>
        <dbReference type="Rhea" id="RHEA:23540"/>
        <dbReference type="Rhea" id="RHEA-COMP:9663"/>
        <dbReference type="Rhea" id="RHEA-COMP:9680"/>
        <dbReference type="ChEBI" id="CHEBI:29985"/>
        <dbReference type="ChEBI" id="CHEBI:30616"/>
        <dbReference type="ChEBI" id="CHEBI:33019"/>
        <dbReference type="ChEBI" id="CHEBI:78442"/>
        <dbReference type="ChEBI" id="CHEBI:78520"/>
        <dbReference type="ChEBI" id="CHEBI:456215"/>
        <dbReference type="EC" id="6.1.1.17"/>
    </reaction>
</comment>
<dbReference type="GO" id="GO:0006424">
    <property type="term" value="P:glutamyl-tRNA aminoacylation"/>
    <property type="evidence" value="ECO:0007669"/>
    <property type="project" value="UniProtKB-UniRule"/>
</dbReference>
<keyword evidence="6 10" id="KW-0547">Nucleotide-binding</keyword>
<gene>
    <name evidence="10" type="primary">gltX</name>
    <name evidence="13" type="ORF">C6P64_04665</name>
</gene>
<keyword evidence="4 10" id="KW-0963">Cytoplasm</keyword>
<evidence type="ECO:0000259" key="11">
    <source>
        <dbReference type="Pfam" id="PF00749"/>
    </source>
</evidence>
<dbReference type="Pfam" id="PF00749">
    <property type="entry name" value="tRNA-synt_1c"/>
    <property type="match status" value="1"/>
</dbReference>
<dbReference type="GO" id="GO:0008270">
    <property type="term" value="F:zinc ion binding"/>
    <property type="evidence" value="ECO:0007669"/>
    <property type="project" value="InterPro"/>
</dbReference>
<comment type="function">
    <text evidence="10">Catalyzes the attachment of glutamate to tRNA(Glu) in a two-step reaction: glutamate is first activated by ATP to form Glu-AMP and then transferred to the acceptor end of tRNA(Glu).</text>
</comment>
<dbReference type="CDD" id="cd00808">
    <property type="entry name" value="GluRS_core"/>
    <property type="match status" value="1"/>
</dbReference>
<evidence type="ECO:0000313" key="14">
    <source>
        <dbReference type="Proteomes" id="UP000238589"/>
    </source>
</evidence>
<dbReference type="InterPro" id="IPR014729">
    <property type="entry name" value="Rossmann-like_a/b/a_fold"/>
</dbReference>
<evidence type="ECO:0000256" key="7">
    <source>
        <dbReference type="ARBA" id="ARBA00022840"/>
    </source>
</evidence>
<dbReference type="OrthoDB" id="9807503at2"/>
<dbReference type="GO" id="GO:0004818">
    <property type="term" value="F:glutamate-tRNA ligase activity"/>
    <property type="evidence" value="ECO:0007669"/>
    <property type="project" value="UniProtKB-UniRule"/>
</dbReference>
<dbReference type="InterPro" id="IPR004527">
    <property type="entry name" value="Glu-tRNA-ligase_bac/mito"/>
</dbReference>
<dbReference type="PROSITE" id="PS00178">
    <property type="entry name" value="AA_TRNA_LIGASE_I"/>
    <property type="match status" value="1"/>
</dbReference>
<dbReference type="Proteomes" id="UP000238589">
    <property type="component" value="Unassembled WGS sequence"/>
</dbReference>
<feature type="domain" description="Aminoacyl-tRNA synthetase class I anticodon-binding" evidence="12">
    <location>
        <begin position="337"/>
        <end position="468"/>
    </location>
</feature>
<dbReference type="PRINTS" id="PR00987">
    <property type="entry name" value="TRNASYNTHGLU"/>
</dbReference>
<feature type="binding site" evidence="10">
    <location>
        <position position="252"/>
    </location>
    <ligand>
        <name>ATP</name>
        <dbReference type="ChEBI" id="CHEBI:30616"/>
    </ligand>
</feature>
<keyword evidence="7 10" id="KW-0067">ATP-binding</keyword>
<dbReference type="Gene3D" id="3.40.50.620">
    <property type="entry name" value="HUPs"/>
    <property type="match status" value="1"/>
</dbReference>
<dbReference type="FunFam" id="3.40.50.620:FF:000007">
    <property type="entry name" value="Glutamate--tRNA ligase"/>
    <property type="match status" value="1"/>
</dbReference>
<dbReference type="Gene3D" id="1.10.10.350">
    <property type="match status" value="1"/>
</dbReference>
<dbReference type="NCBIfam" id="TIGR00464">
    <property type="entry name" value="gltX_bact"/>
    <property type="match status" value="1"/>
</dbReference>
<dbReference type="InterPro" id="IPR001412">
    <property type="entry name" value="aa-tRNA-synth_I_CS"/>
</dbReference>